<evidence type="ECO:0000259" key="9">
    <source>
        <dbReference type="Pfam" id="PF03177"/>
    </source>
</evidence>
<dbReference type="InterPro" id="IPR007187">
    <property type="entry name" value="Nucleoporin_Nup133/Nup155_C"/>
</dbReference>
<dbReference type="RefSeq" id="XP_033531856.1">
    <property type="nucleotide sequence ID" value="XM_033673570.1"/>
</dbReference>
<comment type="similarity">
    <text evidence="2">Belongs to the nucleoporin Nup133 family.</text>
</comment>
<evidence type="ECO:0000313" key="11">
    <source>
        <dbReference type="EMBL" id="KAF1810225.1"/>
    </source>
</evidence>
<dbReference type="EMBL" id="ML975167">
    <property type="protein sequence ID" value="KAF1810225.1"/>
    <property type="molecule type" value="Genomic_DNA"/>
</dbReference>
<keyword evidence="4" id="KW-0509">mRNA transport</keyword>
<protein>
    <submittedName>
        <fullName evidence="11 13">Uncharacterized protein</fullName>
    </submittedName>
</protein>
<keyword evidence="7" id="KW-0539">Nucleus</keyword>
<evidence type="ECO:0000256" key="8">
    <source>
        <dbReference type="SAM" id="MobiDB-lite"/>
    </source>
</evidence>
<dbReference type="GO" id="GO:0031080">
    <property type="term" value="C:nuclear pore outer ring"/>
    <property type="evidence" value="ECO:0007669"/>
    <property type="project" value="TreeGrafter"/>
</dbReference>
<evidence type="ECO:0000256" key="5">
    <source>
        <dbReference type="ARBA" id="ARBA00022927"/>
    </source>
</evidence>
<sequence>MFSPDTGHRTASFTRSSRRRQRTDSDGAFQSLRKRTKVAEHTDVHSPVDDDNGADDSHDVPVASIERQQVPMARPMPVREKPSSIPLRSLKGDTGSYLTKTAYYSVKKLPAFPDQLRDALDIDAKFVPSSQYVLATTPDTAYVWDYNSGPANLSLKVLPIPNSMKAYQLPPLGHIIGSKTTEDLGLVLVAPKSGKIMFWENIDTLESQPLFQQRRHGLEGMVGSMATGERAVELIDAKHAGILLRFNTGRIAQLLLRDGQGRPKITVRPLYASGAGDGGWVSGFMNTFTASSYQAIAAKRVISTKGHAEVYACNKDGKFYFWDIDWTGQHLFKSAIETKAEIQAGLIAGFDAPPGMFSALEIVDFAILNSPMSEKSALARPEESEPATHVLTLVRSQSESVTWFYLVELMLERDAASTRRIIQVQFNPQAPEQKGWPPKLLVPEPQHTAFIVYQTGVSIISIISSENSPENQLLANGSTSRDLFQDVLRFKLTDAHCFFASEIEPPGTKTRNSTCLLMSRGAGIIRCTANDPEKTDEPMNVHTLSPKGRIEQAVFFGGMSDNPINFNNPNPFPQIYHPSEVEGAAITISHEILSSTTPYMERQTGAMEIFLAKRAKALRDLIEYTKRLVPNLSTITKWQLLWNAEKLASAQALWAKHEARKATMDNPTGTLLQSVAEDLLKEYHEEYAGLEDAGTVTDPVSSWFTRDLWRQERLFTSSLQGLVNILHNYEREIVHKLKMELMEEADEIHWTLLETAMQFRTDHAAMYGIDDETIEDGVLTTGYEGLPRFWTSTQNSVTSIRHLVRLNNGMAKAATEVVVRGEGDEYRETTETMLDAGYALTRYCLLVHLERIRWCLAQEDEKVRASGISLQQEFESKIRGQLIQELLEVDGGEAALDYAIEFRDLESLVVVIHFNLEDYQSIIDDPKMHRRGKSEASEHLQSLRDRVKNKFFKIFGKPFSEAYLNSYVEAGRFWDLLEDDLVPDDIRTEFLHSNEAFAKLSWMHDAASNDGTRNYKDACQALAKAALSQETNAWCKDIQLCLAKLSLKAHESSTLDATLAQRNGDVKRLDAEIQATWMQDVLYHVVQGAAHGALDAESAVDLVMGEFGARHVAGKPALHQLLKRGFEELLARRVLAPEALVDVLTLMDTQPREDDVNGFLNFAFATALQVVPAAAAAPEALIELIWKRCYIRDDWAAINRAALAGEGDDDELVQDTALFYLCREIFSSTLKDNPYKTPVPLESALRSGSHESDLVNRFHREDLCAPIVQDNRVDDERLRALIDGARLEHWRDVCLRVGEQVGRQETEAEERGKKGTIGGMEWARRRGALEGLEERLRREKRAERFPKVNGSSSSMEE</sequence>
<evidence type="ECO:0000256" key="3">
    <source>
        <dbReference type="ARBA" id="ARBA00022448"/>
    </source>
</evidence>
<dbReference type="Proteomes" id="UP000504638">
    <property type="component" value="Unplaced"/>
</dbReference>
<evidence type="ECO:0000256" key="1">
    <source>
        <dbReference type="ARBA" id="ARBA00004259"/>
    </source>
</evidence>
<reference evidence="13" key="2">
    <citation type="submission" date="2020-04" db="EMBL/GenBank/DDBJ databases">
        <authorList>
            <consortium name="NCBI Genome Project"/>
        </authorList>
    </citation>
    <scope>NUCLEOTIDE SEQUENCE</scope>
    <source>
        <strain evidence="13">CBS 781.70</strain>
    </source>
</reference>
<dbReference type="PANTHER" id="PTHR13405:SF11">
    <property type="entry name" value="NUCLEAR PORE COMPLEX PROTEIN NUP133"/>
    <property type="match status" value="1"/>
</dbReference>
<dbReference type="SUPFAM" id="SSF117289">
    <property type="entry name" value="Nucleoporin domain"/>
    <property type="match status" value="1"/>
</dbReference>
<name>A0A6G1FWF4_9PEZI</name>
<keyword evidence="3" id="KW-0813">Transport</keyword>
<accession>A0A6G1FWF4</accession>
<evidence type="ECO:0000256" key="6">
    <source>
        <dbReference type="ARBA" id="ARBA00023010"/>
    </source>
</evidence>
<dbReference type="Pfam" id="PF03177">
    <property type="entry name" value="Nucleoporin_C"/>
    <property type="match status" value="1"/>
</dbReference>
<reference evidence="11 13" key="1">
    <citation type="submission" date="2020-01" db="EMBL/GenBank/DDBJ databases">
        <authorList>
            <consortium name="DOE Joint Genome Institute"/>
            <person name="Haridas S."/>
            <person name="Albert R."/>
            <person name="Binder M."/>
            <person name="Bloem J."/>
            <person name="Labutti K."/>
            <person name="Salamov A."/>
            <person name="Andreopoulos B."/>
            <person name="Baker S.E."/>
            <person name="Barry K."/>
            <person name="Bills G."/>
            <person name="Bluhm B.H."/>
            <person name="Cannon C."/>
            <person name="Castanera R."/>
            <person name="Culley D.E."/>
            <person name="Daum C."/>
            <person name="Ezra D."/>
            <person name="Gonzalez J.B."/>
            <person name="Henrissat B."/>
            <person name="Kuo A."/>
            <person name="Liang C."/>
            <person name="Lipzen A."/>
            <person name="Lutzoni F."/>
            <person name="Magnuson J."/>
            <person name="Mondo S."/>
            <person name="Nolan M."/>
            <person name="Ohm R."/>
            <person name="Pangilinan J."/>
            <person name="Park H.-J."/>
            <person name="Ramirez L."/>
            <person name="Alfaro M."/>
            <person name="Sun H."/>
            <person name="Tritt A."/>
            <person name="Yoshinaga Y."/>
            <person name="Zwiers L.-H."/>
            <person name="Turgeon B.G."/>
            <person name="Goodwin S.B."/>
            <person name="Spatafora J.W."/>
            <person name="Crous P.W."/>
            <person name="Grigoriev I.V."/>
        </authorList>
    </citation>
    <scope>NUCLEOTIDE SEQUENCE</scope>
    <source>
        <strain evidence="11 13">CBS 781.70</strain>
    </source>
</reference>
<dbReference type="GO" id="GO:0000972">
    <property type="term" value="P:transcription-dependent tethering of RNA polymerase II gene DNA at nuclear periphery"/>
    <property type="evidence" value="ECO:0007669"/>
    <property type="project" value="TreeGrafter"/>
</dbReference>
<proteinExistence type="inferred from homology"/>
<dbReference type="PANTHER" id="PTHR13405">
    <property type="entry name" value="NUCLEAR PORE COMPLEX PROTEIN NUP133"/>
    <property type="match status" value="1"/>
</dbReference>
<dbReference type="Gene3D" id="2.130.10.10">
    <property type="entry name" value="YVTN repeat-like/Quinoprotein amine dehydrogenase"/>
    <property type="match status" value="1"/>
</dbReference>
<feature type="domain" description="Nucleoporin Nup133/Nup155-like N-terminal" evidence="10">
    <location>
        <begin position="99"/>
        <end position="526"/>
    </location>
</feature>
<keyword evidence="6" id="KW-0811">Translocation</keyword>
<comment type="subcellular location">
    <subcellularLocation>
        <location evidence="1">Nucleus envelope</location>
    </subcellularLocation>
</comment>
<feature type="region of interest" description="Disordered" evidence="8">
    <location>
        <begin position="1"/>
        <end position="89"/>
    </location>
</feature>
<dbReference type="InterPro" id="IPR037624">
    <property type="entry name" value="Nup133-like"/>
</dbReference>
<dbReference type="OrthoDB" id="103454at2759"/>
<dbReference type="Gene3D" id="1.20.58.1380">
    <property type="match status" value="1"/>
</dbReference>
<dbReference type="GO" id="GO:0016973">
    <property type="term" value="P:poly(A)+ mRNA export from nucleus"/>
    <property type="evidence" value="ECO:0007669"/>
    <property type="project" value="TreeGrafter"/>
</dbReference>
<dbReference type="GO" id="GO:0017056">
    <property type="term" value="F:structural constituent of nuclear pore"/>
    <property type="evidence" value="ECO:0007669"/>
    <property type="project" value="InterPro"/>
</dbReference>
<evidence type="ECO:0000259" key="10">
    <source>
        <dbReference type="Pfam" id="PF08801"/>
    </source>
</evidence>
<dbReference type="GO" id="GO:0006606">
    <property type="term" value="P:protein import into nucleus"/>
    <property type="evidence" value="ECO:0007669"/>
    <property type="project" value="TreeGrafter"/>
</dbReference>
<gene>
    <name evidence="11 13" type="ORF">P152DRAFT_103971</name>
</gene>
<feature type="domain" description="Nucleoporin Nup133/Nup155-like C-terminal" evidence="9">
    <location>
        <begin position="640"/>
        <end position="1290"/>
    </location>
</feature>
<evidence type="ECO:0000313" key="13">
    <source>
        <dbReference type="RefSeq" id="XP_033531856.1"/>
    </source>
</evidence>
<dbReference type="Pfam" id="PF08801">
    <property type="entry name" value="Nucleoporin_N"/>
    <property type="match status" value="1"/>
</dbReference>
<evidence type="ECO:0000313" key="12">
    <source>
        <dbReference type="Proteomes" id="UP000504638"/>
    </source>
</evidence>
<organism evidence="11">
    <name type="scientific">Eremomyces bilateralis CBS 781.70</name>
    <dbReference type="NCBI Taxonomy" id="1392243"/>
    <lineage>
        <taxon>Eukaryota</taxon>
        <taxon>Fungi</taxon>
        <taxon>Dikarya</taxon>
        <taxon>Ascomycota</taxon>
        <taxon>Pezizomycotina</taxon>
        <taxon>Dothideomycetes</taxon>
        <taxon>Dothideomycetes incertae sedis</taxon>
        <taxon>Eremomycetales</taxon>
        <taxon>Eremomycetaceae</taxon>
        <taxon>Eremomyces</taxon>
    </lineage>
</organism>
<evidence type="ECO:0000256" key="2">
    <source>
        <dbReference type="ARBA" id="ARBA00005569"/>
    </source>
</evidence>
<reference evidence="13" key="3">
    <citation type="submission" date="2025-04" db="UniProtKB">
        <authorList>
            <consortium name="RefSeq"/>
        </authorList>
    </citation>
    <scope>IDENTIFICATION</scope>
    <source>
        <strain evidence="13">CBS 781.70</strain>
    </source>
</reference>
<evidence type="ECO:0000256" key="4">
    <source>
        <dbReference type="ARBA" id="ARBA00022816"/>
    </source>
</evidence>
<dbReference type="GeneID" id="54414140"/>
<dbReference type="InterPro" id="IPR014908">
    <property type="entry name" value="Nucleoporin_Nup133/Nup155_N"/>
</dbReference>
<feature type="compositionally biased region" description="Basic and acidic residues" evidence="8">
    <location>
        <begin position="37"/>
        <end position="48"/>
    </location>
</feature>
<keyword evidence="12" id="KW-1185">Reference proteome</keyword>
<keyword evidence="5" id="KW-0653">Protein transport</keyword>
<evidence type="ECO:0000256" key="7">
    <source>
        <dbReference type="ARBA" id="ARBA00023242"/>
    </source>
</evidence>
<dbReference type="InterPro" id="IPR015943">
    <property type="entry name" value="WD40/YVTN_repeat-like_dom_sf"/>
</dbReference>